<dbReference type="PANTHER" id="PTHR15924">
    <property type="entry name" value="CLE"/>
    <property type="match status" value="1"/>
</dbReference>
<dbReference type="OrthoDB" id="514167at2759"/>
<name>A0A6J1LSY0_DROHY</name>
<keyword evidence="1" id="KW-1185">Reference proteome</keyword>
<gene>
    <name evidence="2" type="primary">LOC111599553</name>
</gene>
<accession>A0A6J1LSY0</accession>
<dbReference type="RefSeq" id="XP_023170987.1">
    <property type="nucleotide sequence ID" value="XM_023315219.2"/>
</dbReference>
<dbReference type="AlphaFoldDB" id="A0A6J1LSY0"/>
<sequence>MLKQKLEALGHPTPCDVALSNRKEFASTVLWLEDQKIRFYTIDDREKLRNLDNMLVWEEGYKQYCIDLNMPPYETQLEQLTWMVGHAIRLEFLDDPAQYESINSQATGQIKNNGSLSQQKTQTLFNGKINVNDKEFIDGVRLLATKLKVPYHPNHLLQLEAVARIVHERVGPTASQKTAVTGTPFPFDKGNDVVSANDPALDYPMRILRLLQIQSLRQLQTKINETIVAVQNLTANPKTDTKLGKVGR</sequence>
<evidence type="ECO:0000313" key="1">
    <source>
        <dbReference type="Proteomes" id="UP000504633"/>
    </source>
</evidence>
<evidence type="ECO:0000313" key="2">
    <source>
        <dbReference type="RefSeq" id="XP_023170987.1"/>
    </source>
</evidence>
<dbReference type="Proteomes" id="UP000504633">
    <property type="component" value="Unplaced"/>
</dbReference>
<proteinExistence type="predicted"/>
<dbReference type="Pfam" id="PF10036">
    <property type="entry name" value="RLL"/>
    <property type="match status" value="1"/>
</dbReference>
<dbReference type="InterPro" id="IPR019265">
    <property type="entry name" value="RTRAF"/>
</dbReference>
<dbReference type="OMA" id="YPMRILR"/>
<organism evidence="1 2">
    <name type="scientific">Drosophila hydei</name>
    <name type="common">Fruit fly</name>
    <dbReference type="NCBI Taxonomy" id="7224"/>
    <lineage>
        <taxon>Eukaryota</taxon>
        <taxon>Metazoa</taxon>
        <taxon>Ecdysozoa</taxon>
        <taxon>Arthropoda</taxon>
        <taxon>Hexapoda</taxon>
        <taxon>Insecta</taxon>
        <taxon>Pterygota</taxon>
        <taxon>Neoptera</taxon>
        <taxon>Endopterygota</taxon>
        <taxon>Diptera</taxon>
        <taxon>Brachycera</taxon>
        <taxon>Muscomorpha</taxon>
        <taxon>Ephydroidea</taxon>
        <taxon>Drosophilidae</taxon>
        <taxon>Drosophila</taxon>
    </lineage>
</organism>
<reference evidence="2" key="1">
    <citation type="submission" date="2025-08" db="UniProtKB">
        <authorList>
            <consortium name="RefSeq"/>
        </authorList>
    </citation>
    <scope>IDENTIFICATION</scope>
    <source>
        <strain evidence="2">15085-1641.00</strain>
        <tissue evidence="2">Whole body</tissue>
    </source>
</reference>
<dbReference type="KEGG" id="dhe:111599553"/>
<dbReference type="GeneID" id="111599553"/>
<protein>
    <submittedName>
        <fullName evidence="2">RNA transcription, translation and transport factor protein</fullName>
    </submittedName>
</protein>